<dbReference type="EMBL" id="AP027728">
    <property type="protein sequence ID" value="BDZ38983.1"/>
    <property type="molecule type" value="Genomic_DNA"/>
</dbReference>
<evidence type="ECO:0000256" key="5">
    <source>
        <dbReference type="SAM" id="SignalP"/>
    </source>
</evidence>
<dbReference type="PRINTS" id="PR00337">
    <property type="entry name" value="LEUILEVALBP"/>
</dbReference>
<evidence type="ECO:0000313" key="8">
    <source>
        <dbReference type="Proteomes" id="UP001321543"/>
    </source>
</evidence>
<dbReference type="PANTHER" id="PTHR30483:SF6">
    <property type="entry name" value="PERIPLASMIC BINDING PROTEIN OF ABC TRANSPORTER FOR NATURAL AMINO ACIDS"/>
    <property type="match status" value="1"/>
</dbReference>
<dbReference type="InterPro" id="IPR028082">
    <property type="entry name" value="Peripla_BP_I"/>
</dbReference>
<dbReference type="InterPro" id="IPR028081">
    <property type="entry name" value="Leu-bd"/>
</dbReference>
<keyword evidence="8" id="KW-1185">Reference proteome</keyword>
<dbReference type="Pfam" id="PF13458">
    <property type="entry name" value="Peripla_BP_6"/>
    <property type="match status" value="1"/>
</dbReference>
<dbReference type="PANTHER" id="PTHR30483">
    <property type="entry name" value="LEUCINE-SPECIFIC-BINDING PROTEIN"/>
    <property type="match status" value="1"/>
</dbReference>
<dbReference type="RefSeq" id="WP_286302879.1">
    <property type="nucleotide sequence ID" value="NZ_AP027728.1"/>
</dbReference>
<dbReference type="PROSITE" id="PS51257">
    <property type="entry name" value="PROKAR_LIPOPROTEIN"/>
    <property type="match status" value="1"/>
</dbReference>
<dbReference type="InterPro" id="IPR000709">
    <property type="entry name" value="Leu_Ile_Val-bd"/>
</dbReference>
<evidence type="ECO:0000256" key="1">
    <source>
        <dbReference type="ARBA" id="ARBA00010062"/>
    </source>
</evidence>
<evidence type="ECO:0000313" key="7">
    <source>
        <dbReference type="EMBL" id="BDZ38983.1"/>
    </source>
</evidence>
<organism evidence="7 8">
    <name type="scientific">Microbacterium suwonense</name>
    <dbReference type="NCBI Taxonomy" id="683047"/>
    <lineage>
        <taxon>Bacteria</taxon>
        <taxon>Bacillati</taxon>
        <taxon>Actinomycetota</taxon>
        <taxon>Actinomycetes</taxon>
        <taxon>Micrococcales</taxon>
        <taxon>Microbacteriaceae</taxon>
        <taxon>Microbacterium</taxon>
    </lineage>
</organism>
<keyword evidence="4" id="KW-0029">Amino-acid transport</keyword>
<feature type="chain" id="PRO_5045198458" description="Leucine-binding protein domain-containing protein" evidence="5">
    <location>
        <begin position="20"/>
        <end position="393"/>
    </location>
</feature>
<evidence type="ECO:0000256" key="3">
    <source>
        <dbReference type="ARBA" id="ARBA00022729"/>
    </source>
</evidence>
<dbReference type="Gene3D" id="3.40.50.2300">
    <property type="match status" value="2"/>
</dbReference>
<gene>
    <name evidence="7" type="ORF">GCM10025863_15970</name>
</gene>
<name>A0ABM8FTI0_9MICO</name>
<dbReference type="CDD" id="cd06348">
    <property type="entry name" value="PBP1_ABC_HAAT-like"/>
    <property type="match status" value="1"/>
</dbReference>
<evidence type="ECO:0000256" key="4">
    <source>
        <dbReference type="ARBA" id="ARBA00022970"/>
    </source>
</evidence>
<reference evidence="8" key="1">
    <citation type="journal article" date="2019" name="Int. J. Syst. Evol. Microbiol.">
        <title>The Global Catalogue of Microorganisms (GCM) 10K type strain sequencing project: providing services to taxonomists for standard genome sequencing and annotation.</title>
        <authorList>
            <consortium name="The Broad Institute Genomics Platform"/>
            <consortium name="The Broad Institute Genome Sequencing Center for Infectious Disease"/>
            <person name="Wu L."/>
            <person name="Ma J."/>
        </authorList>
    </citation>
    <scope>NUCLEOTIDE SEQUENCE [LARGE SCALE GENOMIC DNA]</scope>
    <source>
        <strain evidence="8">NBRC 106310</strain>
    </source>
</reference>
<proteinExistence type="inferred from homology"/>
<comment type="similarity">
    <text evidence="1">Belongs to the leucine-binding protein family.</text>
</comment>
<dbReference type="SUPFAM" id="SSF53822">
    <property type="entry name" value="Periplasmic binding protein-like I"/>
    <property type="match status" value="1"/>
</dbReference>
<dbReference type="InterPro" id="IPR051010">
    <property type="entry name" value="BCAA_transport"/>
</dbReference>
<evidence type="ECO:0000256" key="2">
    <source>
        <dbReference type="ARBA" id="ARBA00022448"/>
    </source>
</evidence>
<sequence>MRKMFRNAALLSASVLLLAGCSATGDGGNGGGDASGSLKGSGSGDTCTIEGTVPLGAALSLTGAAASYGESQQNGLKLALKDINAEDGVKYDLKIEDDGTDPKQAIGVFENFVSDGTSAVIGPTLSNTAFQAQPIAQEGGMPVLAISNTADGITAQGDFIFRDSLTEGQVIPQTIKAATEKFGLKNVVVMYSNDDAFTESGYKVMAASLEDEGVDVADTLKFSVKDTDFRSLLTAAKEKKPDAIVVSALIEAAIPLVTQARELGIDAPIIGGNGFNNPQLMKDAGDAAEGVIVGAAWNSASDSPENTAFMKAYEDEYGSGPDQFAAQAYTGLKVLDYAVRANCSGERTDIQDGLTQVKDLKTPLGSLTINSDRDAEHNAVVQIVEDGKFAVLN</sequence>
<evidence type="ECO:0000259" key="6">
    <source>
        <dbReference type="Pfam" id="PF13458"/>
    </source>
</evidence>
<dbReference type="Proteomes" id="UP001321543">
    <property type="component" value="Chromosome"/>
</dbReference>
<accession>A0ABM8FTI0</accession>
<keyword evidence="3 5" id="KW-0732">Signal</keyword>
<feature type="signal peptide" evidence="5">
    <location>
        <begin position="1"/>
        <end position="19"/>
    </location>
</feature>
<protein>
    <recommendedName>
        <fullName evidence="6">Leucine-binding protein domain-containing protein</fullName>
    </recommendedName>
</protein>
<feature type="domain" description="Leucine-binding protein" evidence="6">
    <location>
        <begin position="52"/>
        <end position="387"/>
    </location>
</feature>
<keyword evidence="2" id="KW-0813">Transport</keyword>